<keyword evidence="15" id="KW-0472">Membrane</keyword>
<organism evidence="21 22">
    <name type="scientific">Actinidia rufa</name>
    <dbReference type="NCBI Taxonomy" id="165716"/>
    <lineage>
        <taxon>Eukaryota</taxon>
        <taxon>Viridiplantae</taxon>
        <taxon>Streptophyta</taxon>
        <taxon>Embryophyta</taxon>
        <taxon>Tracheophyta</taxon>
        <taxon>Spermatophyta</taxon>
        <taxon>Magnoliopsida</taxon>
        <taxon>eudicotyledons</taxon>
        <taxon>Gunneridae</taxon>
        <taxon>Pentapetalae</taxon>
        <taxon>asterids</taxon>
        <taxon>Ericales</taxon>
        <taxon>Actinidiaceae</taxon>
        <taxon>Actinidia</taxon>
    </lineage>
</organism>
<dbReference type="Proteomes" id="UP000585474">
    <property type="component" value="Unassembled WGS sequence"/>
</dbReference>
<keyword evidence="10" id="KW-0677">Repeat</keyword>
<dbReference type="InterPro" id="IPR001245">
    <property type="entry name" value="Ser-Thr/Tyr_kinase_cat_dom"/>
</dbReference>
<dbReference type="FunFam" id="1.10.510.10:FF:000358">
    <property type="entry name" value="Putative leucine-rich repeat receptor-like serine/threonine-protein kinase"/>
    <property type="match status" value="1"/>
</dbReference>
<keyword evidence="6" id="KW-0433">Leucine-rich repeat</keyword>
<dbReference type="Gene3D" id="3.80.10.10">
    <property type="entry name" value="Ribonuclease Inhibitor"/>
    <property type="match status" value="2"/>
</dbReference>
<evidence type="ECO:0000256" key="7">
    <source>
        <dbReference type="ARBA" id="ARBA00022679"/>
    </source>
</evidence>
<evidence type="ECO:0000259" key="20">
    <source>
        <dbReference type="PROSITE" id="PS50011"/>
    </source>
</evidence>
<keyword evidence="11" id="KW-0547">Nucleotide-binding</keyword>
<evidence type="ECO:0000256" key="18">
    <source>
        <dbReference type="ARBA" id="ARBA00047899"/>
    </source>
</evidence>
<keyword evidence="7" id="KW-0808">Transferase</keyword>
<feature type="domain" description="Protein kinase" evidence="20">
    <location>
        <begin position="142"/>
        <end position="466"/>
    </location>
</feature>
<evidence type="ECO:0000256" key="17">
    <source>
        <dbReference type="ARBA" id="ARBA00023180"/>
    </source>
</evidence>
<evidence type="ECO:0000256" key="2">
    <source>
        <dbReference type="ARBA" id="ARBA00012513"/>
    </source>
</evidence>
<dbReference type="EMBL" id="BJWL01000347">
    <property type="protein sequence ID" value="GFS40355.1"/>
    <property type="molecule type" value="Genomic_DNA"/>
</dbReference>
<evidence type="ECO:0000256" key="13">
    <source>
        <dbReference type="ARBA" id="ARBA00022840"/>
    </source>
</evidence>
<comment type="catalytic activity">
    <reaction evidence="19">
        <text>L-seryl-[protein] + ATP = O-phospho-L-seryl-[protein] + ADP + H(+)</text>
        <dbReference type="Rhea" id="RHEA:17989"/>
        <dbReference type="Rhea" id="RHEA-COMP:9863"/>
        <dbReference type="Rhea" id="RHEA-COMP:11604"/>
        <dbReference type="ChEBI" id="CHEBI:15378"/>
        <dbReference type="ChEBI" id="CHEBI:29999"/>
        <dbReference type="ChEBI" id="CHEBI:30616"/>
        <dbReference type="ChEBI" id="CHEBI:83421"/>
        <dbReference type="ChEBI" id="CHEBI:456216"/>
        <dbReference type="EC" id="2.7.11.1"/>
    </reaction>
</comment>
<dbReference type="InterPro" id="IPR000719">
    <property type="entry name" value="Prot_kinase_dom"/>
</dbReference>
<dbReference type="OrthoDB" id="687555at2759"/>
<evidence type="ECO:0000256" key="10">
    <source>
        <dbReference type="ARBA" id="ARBA00022737"/>
    </source>
</evidence>
<evidence type="ECO:0000256" key="14">
    <source>
        <dbReference type="ARBA" id="ARBA00022989"/>
    </source>
</evidence>
<evidence type="ECO:0000256" key="16">
    <source>
        <dbReference type="ARBA" id="ARBA00023170"/>
    </source>
</evidence>
<dbReference type="SMART" id="SM00220">
    <property type="entry name" value="S_TKc"/>
    <property type="match status" value="1"/>
</dbReference>
<dbReference type="PANTHER" id="PTHR27008:SF596">
    <property type="entry name" value="OS02G0215500 PROTEIN"/>
    <property type="match status" value="1"/>
</dbReference>
<evidence type="ECO:0000313" key="21">
    <source>
        <dbReference type="EMBL" id="GFS40355.1"/>
    </source>
</evidence>
<evidence type="ECO:0000256" key="19">
    <source>
        <dbReference type="ARBA" id="ARBA00048679"/>
    </source>
</evidence>
<reference evidence="22" key="1">
    <citation type="submission" date="2019-07" db="EMBL/GenBank/DDBJ databases">
        <title>De Novo Assembly of kiwifruit Actinidia rufa.</title>
        <authorList>
            <person name="Sugita-Konishi S."/>
            <person name="Sato K."/>
            <person name="Mori E."/>
            <person name="Abe Y."/>
            <person name="Kisaki G."/>
            <person name="Hamano K."/>
            <person name="Suezawa K."/>
            <person name="Otani M."/>
            <person name="Fukuda T."/>
            <person name="Manabe T."/>
            <person name="Gomi K."/>
            <person name="Tabuchi M."/>
            <person name="Akimitsu K."/>
            <person name="Kataoka I."/>
        </authorList>
    </citation>
    <scope>NUCLEOTIDE SEQUENCE [LARGE SCALE GENOMIC DNA]</scope>
    <source>
        <strain evidence="22">cv. Fuchu</strain>
    </source>
</reference>
<sequence length="477" mass="52306">MELVHLSKLHELEPSLRPRNLNSLSGSIPMSVSNATKIYHPSLSYNKFTGKVPPLERLSDLEVVAIARDHLVTREADGDDLNFLYSLTNASNLNILQLEENNFGGVLPESISNFSTSLFALYLQKNNIVGAIPTGVGNLVNLEIINLSGNQFTGSILSDIGKLQNLKKLLLSDNKFYRDIPSSFGNLTFLLTLRLYQNNFHGSIPVSLRKCKMLVQLSLHENNLTVGSVYKGTVDQGRIVVAVKVLNLQFHGASKSFIAECKVLKGIKHRNIVKVLTTCSSIDYHDYVHHFGPKPIVHCDLKPNNIHLDHEMTAHVGNFGLATFLLEATSDSYSNQSSSVGAKGSIGYATPEYGMGCEVSTSGDVYSNGILLLEMFTGKRPTDPMFSDSLSLHNFAKMAFPEQVASIANSTLFQQQDNGLNQSSASSHKIKECLTSIFKAGLACSEELPRNRLAINEVLTQLHAIKNTLLGSTRRAA</sequence>
<name>A0A7J0DQU2_9ERIC</name>
<keyword evidence="14" id="KW-1133">Transmembrane helix</keyword>
<dbReference type="FunFam" id="3.80.10.10:FF:000383">
    <property type="entry name" value="Leucine-rich repeat receptor protein kinase EMS1"/>
    <property type="match status" value="1"/>
</dbReference>
<dbReference type="GO" id="GO:0004674">
    <property type="term" value="F:protein serine/threonine kinase activity"/>
    <property type="evidence" value="ECO:0007669"/>
    <property type="project" value="UniProtKB-KW"/>
</dbReference>
<evidence type="ECO:0000256" key="6">
    <source>
        <dbReference type="ARBA" id="ARBA00022614"/>
    </source>
</evidence>
<evidence type="ECO:0000256" key="12">
    <source>
        <dbReference type="ARBA" id="ARBA00022777"/>
    </source>
</evidence>
<dbReference type="Pfam" id="PF07714">
    <property type="entry name" value="PK_Tyr_Ser-Thr"/>
    <property type="match status" value="1"/>
</dbReference>
<dbReference type="Gene3D" id="1.10.510.10">
    <property type="entry name" value="Transferase(Phosphotransferase) domain 1"/>
    <property type="match status" value="1"/>
</dbReference>
<evidence type="ECO:0000256" key="8">
    <source>
        <dbReference type="ARBA" id="ARBA00022692"/>
    </source>
</evidence>
<evidence type="ECO:0000256" key="15">
    <source>
        <dbReference type="ARBA" id="ARBA00023136"/>
    </source>
</evidence>
<dbReference type="PANTHER" id="PTHR27008">
    <property type="entry name" value="OS04G0122200 PROTEIN"/>
    <property type="match status" value="1"/>
</dbReference>
<keyword evidence="12" id="KW-0418">Kinase</keyword>
<dbReference type="InterPro" id="IPR032675">
    <property type="entry name" value="LRR_dom_sf"/>
</dbReference>
<evidence type="ECO:0000313" key="22">
    <source>
        <dbReference type="Proteomes" id="UP000585474"/>
    </source>
</evidence>
<dbReference type="GO" id="GO:0005524">
    <property type="term" value="F:ATP binding"/>
    <property type="evidence" value="ECO:0007669"/>
    <property type="project" value="UniProtKB-KW"/>
</dbReference>
<comment type="caution">
    <text evidence="21">The sequence shown here is derived from an EMBL/GenBank/DDBJ whole genome shotgun (WGS) entry which is preliminary data.</text>
</comment>
<keyword evidence="5" id="KW-0597">Phosphoprotein</keyword>
<keyword evidence="4" id="KW-0723">Serine/threonine-protein kinase</keyword>
<keyword evidence="16 21" id="KW-0675">Receptor</keyword>
<comment type="subcellular location">
    <subcellularLocation>
        <location evidence="1">Cell membrane</location>
        <topology evidence="1">Single-pass membrane protein</topology>
    </subcellularLocation>
</comment>
<evidence type="ECO:0000256" key="1">
    <source>
        <dbReference type="ARBA" id="ARBA00004162"/>
    </source>
</evidence>
<dbReference type="EC" id="2.7.11.1" evidence="2"/>
<keyword evidence="9" id="KW-0732">Signal</keyword>
<dbReference type="AlphaFoldDB" id="A0A7J0DQU2"/>
<dbReference type="InterPro" id="IPR001611">
    <property type="entry name" value="Leu-rich_rpt"/>
</dbReference>
<protein>
    <recommendedName>
        <fullName evidence="2">non-specific serine/threonine protein kinase</fullName>
        <ecNumber evidence="2">2.7.11.1</ecNumber>
    </recommendedName>
</protein>
<evidence type="ECO:0000256" key="3">
    <source>
        <dbReference type="ARBA" id="ARBA00022475"/>
    </source>
</evidence>
<dbReference type="PROSITE" id="PS50011">
    <property type="entry name" value="PROTEIN_KINASE_DOM"/>
    <property type="match status" value="1"/>
</dbReference>
<keyword evidence="13" id="KW-0067">ATP-binding</keyword>
<evidence type="ECO:0000256" key="11">
    <source>
        <dbReference type="ARBA" id="ARBA00022741"/>
    </source>
</evidence>
<keyword evidence="17" id="KW-0325">Glycoprotein</keyword>
<comment type="catalytic activity">
    <reaction evidence="18">
        <text>L-threonyl-[protein] + ATP = O-phospho-L-threonyl-[protein] + ADP + H(+)</text>
        <dbReference type="Rhea" id="RHEA:46608"/>
        <dbReference type="Rhea" id="RHEA-COMP:11060"/>
        <dbReference type="Rhea" id="RHEA-COMP:11605"/>
        <dbReference type="ChEBI" id="CHEBI:15378"/>
        <dbReference type="ChEBI" id="CHEBI:30013"/>
        <dbReference type="ChEBI" id="CHEBI:30616"/>
        <dbReference type="ChEBI" id="CHEBI:61977"/>
        <dbReference type="ChEBI" id="CHEBI:456216"/>
        <dbReference type="EC" id="2.7.11.1"/>
    </reaction>
</comment>
<dbReference type="GO" id="GO:0005886">
    <property type="term" value="C:plasma membrane"/>
    <property type="evidence" value="ECO:0007669"/>
    <property type="project" value="UniProtKB-SubCell"/>
</dbReference>
<dbReference type="InterPro" id="IPR011009">
    <property type="entry name" value="Kinase-like_dom_sf"/>
</dbReference>
<dbReference type="InterPro" id="IPR051809">
    <property type="entry name" value="Plant_receptor-like_S/T_kinase"/>
</dbReference>
<keyword evidence="3" id="KW-1003">Cell membrane</keyword>
<dbReference type="SUPFAM" id="SSF52047">
    <property type="entry name" value="RNI-like"/>
    <property type="match status" value="1"/>
</dbReference>
<dbReference type="Pfam" id="PF00560">
    <property type="entry name" value="LRR_1"/>
    <property type="match status" value="3"/>
</dbReference>
<proteinExistence type="predicted"/>
<gene>
    <name evidence="21" type="ORF">Acr_00g0068060</name>
</gene>
<evidence type="ECO:0000256" key="4">
    <source>
        <dbReference type="ARBA" id="ARBA00022527"/>
    </source>
</evidence>
<accession>A0A7J0DQU2</accession>
<dbReference type="SUPFAM" id="SSF56112">
    <property type="entry name" value="Protein kinase-like (PK-like)"/>
    <property type="match status" value="1"/>
</dbReference>
<keyword evidence="22" id="KW-1185">Reference proteome</keyword>
<dbReference type="Pfam" id="PF00069">
    <property type="entry name" value="Pkinase"/>
    <property type="match status" value="1"/>
</dbReference>
<evidence type="ECO:0000256" key="9">
    <source>
        <dbReference type="ARBA" id="ARBA00022729"/>
    </source>
</evidence>
<keyword evidence="8" id="KW-0812">Transmembrane</keyword>
<evidence type="ECO:0000256" key="5">
    <source>
        <dbReference type="ARBA" id="ARBA00022553"/>
    </source>
</evidence>